<dbReference type="RefSeq" id="WP_112223239.1">
    <property type="nucleotide sequence ID" value="NZ_CP196859.1"/>
</dbReference>
<dbReference type="AlphaFoldDB" id="A0A365L2J3"/>
<feature type="transmembrane region" description="Helical" evidence="1">
    <location>
        <begin position="7"/>
        <end position="31"/>
    </location>
</feature>
<keyword evidence="3" id="KW-1185">Reference proteome</keyword>
<feature type="transmembrane region" description="Helical" evidence="1">
    <location>
        <begin position="179"/>
        <end position="199"/>
    </location>
</feature>
<sequence length="217" mass="23927">MAWLIRILISAIAAGLAGISIFLATLGAYAFYGNEIAQLPPSEPGEFGDGFLVLIFAGYGALLAIPILFIIFIIFYKRLNMLGLLLGLGFGFWLTRLVQLLAAWTQMVDGDNPWIYDYLDMSAFIFMLVGLFFIKHDTKWFSLAGTVAGAAGGFLISYGAVIAYRWVDNTLISYRNFGLIETSVVLFGVLLFALIGNAIGKKYRRKPNDHSVLQEST</sequence>
<comment type="caution">
    <text evidence="2">The sequence shown here is derived from an EMBL/GenBank/DDBJ whole genome shotgun (WGS) entry which is preliminary data.</text>
</comment>
<accession>A0A365L2J3</accession>
<dbReference type="EMBL" id="QLZR01000002">
    <property type="protein sequence ID" value="RAZ79671.1"/>
    <property type="molecule type" value="Genomic_DNA"/>
</dbReference>
<proteinExistence type="predicted"/>
<keyword evidence="1" id="KW-0472">Membrane</keyword>
<reference evidence="2 3" key="1">
    <citation type="submission" date="2018-06" db="EMBL/GenBank/DDBJ databases">
        <title>The draft genome sequences of strains SCU63 and S1.</title>
        <authorList>
            <person name="Gan L."/>
        </authorList>
    </citation>
    <scope>NUCLEOTIDE SEQUENCE [LARGE SCALE GENOMIC DNA]</scope>
    <source>
        <strain evidence="2 3">SCU63</strain>
    </source>
</reference>
<feature type="transmembrane region" description="Helical" evidence="1">
    <location>
        <begin position="82"/>
        <end position="102"/>
    </location>
</feature>
<dbReference type="Proteomes" id="UP000251002">
    <property type="component" value="Unassembled WGS sequence"/>
</dbReference>
<feature type="transmembrane region" description="Helical" evidence="1">
    <location>
        <begin position="51"/>
        <end position="75"/>
    </location>
</feature>
<evidence type="ECO:0000256" key="1">
    <source>
        <dbReference type="SAM" id="Phobius"/>
    </source>
</evidence>
<feature type="transmembrane region" description="Helical" evidence="1">
    <location>
        <begin position="114"/>
        <end position="134"/>
    </location>
</feature>
<evidence type="ECO:0000313" key="3">
    <source>
        <dbReference type="Proteomes" id="UP000251002"/>
    </source>
</evidence>
<keyword evidence="1" id="KW-1133">Transmembrane helix</keyword>
<protein>
    <submittedName>
        <fullName evidence="2">Uncharacterized protein</fullName>
    </submittedName>
</protein>
<name>A0A365L2J3_9BACL</name>
<gene>
    <name evidence="2" type="ORF">DP120_08740</name>
</gene>
<feature type="transmembrane region" description="Helical" evidence="1">
    <location>
        <begin position="141"/>
        <end position="167"/>
    </location>
</feature>
<keyword evidence="1" id="KW-0812">Transmembrane</keyword>
<evidence type="ECO:0000313" key="2">
    <source>
        <dbReference type="EMBL" id="RAZ79671.1"/>
    </source>
</evidence>
<organism evidence="2 3">
    <name type="scientific">Planococcus halotolerans</name>
    <dbReference type="NCBI Taxonomy" id="2233542"/>
    <lineage>
        <taxon>Bacteria</taxon>
        <taxon>Bacillati</taxon>
        <taxon>Bacillota</taxon>
        <taxon>Bacilli</taxon>
        <taxon>Bacillales</taxon>
        <taxon>Caryophanaceae</taxon>
        <taxon>Planococcus</taxon>
    </lineage>
</organism>